<feature type="transmembrane region" description="Helical" evidence="8">
    <location>
        <begin position="86"/>
        <end position="110"/>
    </location>
</feature>
<evidence type="ECO:0000256" key="2">
    <source>
        <dbReference type="ARBA" id="ARBA00007520"/>
    </source>
</evidence>
<feature type="transmembrane region" description="Helical" evidence="8">
    <location>
        <begin position="180"/>
        <end position="200"/>
    </location>
</feature>
<dbReference type="InterPro" id="IPR020846">
    <property type="entry name" value="MFS_dom"/>
</dbReference>
<dbReference type="GO" id="GO:0022857">
    <property type="term" value="F:transmembrane transporter activity"/>
    <property type="evidence" value="ECO:0007669"/>
    <property type="project" value="InterPro"/>
</dbReference>
<feature type="transmembrane region" description="Helical" evidence="8">
    <location>
        <begin position="310"/>
        <end position="333"/>
    </location>
</feature>
<evidence type="ECO:0000256" key="8">
    <source>
        <dbReference type="SAM" id="Phobius"/>
    </source>
</evidence>
<accession>A0A2V1HR77</accession>
<keyword evidence="11" id="KW-1185">Reference proteome</keyword>
<evidence type="ECO:0000256" key="6">
    <source>
        <dbReference type="ARBA" id="ARBA00022989"/>
    </source>
</evidence>
<feature type="transmembrane region" description="Helical" evidence="8">
    <location>
        <begin position="419"/>
        <end position="439"/>
    </location>
</feature>
<proteinExistence type="inferred from homology"/>
<feature type="transmembrane region" description="Helical" evidence="8">
    <location>
        <begin position="31"/>
        <end position="49"/>
    </location>
</feature>
<feature type="transmembrane region" description="Helical" evidence="8">
    <location>
        <begin position="147"/>
        <end position="168"/>
    </location>
</feature>
<reference evidence="10 11" key="1">
    <citation type="submission" date="2018-05" db="EMBL/GenBank/DDBJ databases">
        <title>Amnibacterium sp. M8JJ-5, whole genome shotgun sequence.</title>
        <authorList>
            <person name="Tuo L."/>
        </authorList>
    </citation>
    <scope>NUCLEOTIDE SEQUENCE [LARGE SCALE GENOMIC DNA]</scope>
    <source>
        <strain evidence="10 11">M8JJ-5</strain>
    </source>
</reference>
<dbReference type="PROSITE" id="PS50850">
    <property type="entry name" value="MFS"/>
    <property type="match status" value="1"/>
</dbReference>
<keyword evidence="5 8" id="KW-0812">Transmembrane</keyword>
<name>A0A2V1HR77_9MICO</name>
<evidence type="ECO:0000256" key="1">
    <source>
        <dbReference type="ARBA" id="ARBA00004429"/>
    </source>
</evidence>
<dbReference type="PANTHER" id="PTHR23501:SF191">
    <property type="entry name" value="VACUOLAR BASIC AMINO ACID TRANSPORTER 4"/>
    <property type="match status" value="1"/>
</dbReference>
<evidence type="ECO:0000256" key="7">
    <source>
        <dbReference type="ARBA" id="ARBA00023136"/>
    </source>
</evidence>
<keyword evidence="3" id="KW-0813">Transport</keyword>
<organism evidence="10 11">
    <name type="scientific">Amnibacterium flavum</name>
    <dbReference type="NCBI Taxonomy" id="2173173"/>
    <lineage>
        <taxon>Bacteria</taxon>
        <taxon>Bacillati</taxon>
        <taxon>Actinomycetota</taxon>
        <taxon>Actinomycetes</taxon>
        <taxon>Micrococcales</taxon>
        <taxon>Microbacteriaceae</taxon>
        <taxon>Amnibacterium</taxon>
    </lineage>
</organism>
<protein>
    <submittedName>
        <fullName evidence="10">MFS transporter</fullName>
    </submittedName>
</protein>
<feature type="transmembrane region" description="Helical" evidence="8">
    <location>
        <begin position="122"/>
        <end position="141"/>
    </location>
</feature>
<feature type="transmembrane region" description="Helical" evidence="8">
    <location>
        <begin position="375"/>
        <end position="399"/>
    </location>
</feature>
<dbReference type="PRINTS" id="PR01036">
    <property type="entry name" value="TCRTETB"/>
</dbReference>
<keyword evidence="4" id="KW-1003">Cell membrane</keyword>
<gene>
    <name evidence="10" type="ORF">DDQ50_07990</name>
</gene>
<feature type="domain" description="Major facilitator superfamily (MFS) profile" evidence="9">
    <location>
        <begin position="1"/>
        <end position="445"/>
    </location>
</feature>
<feature type="transmembrane region" description="Helical" evidence="8">
    <location>
        <begin position="339"/>
        <end position="363"/>
    </location>
</feature>
<feature type="transmembrane region" description="Helical" evidence="8">
    <location>
        <begin position="277"/>
        <end position="298"/>
    </location>
</feature>
<sequence length="454" mass="47152">MLSTGLVALDATILATAVPSIVDDLGGFSQFPWLFSVYLLAQAVSTPIYGRLSDVLGRKPVILIGIGLFLVGSILCGFAWSMPALILFRVVQGLGAGAIQPTAITIAGDIYTLRERAVAQGYLASVWGISSVIGPAIGGIFSDFLSWRWIFFVNVPLALIAAFIIARNYKEKVERGTQRIDYLGAALLASGTTLLILGLLEGGEAWAWNSFWSIAIFAGAVALLVVFVLVERRTEHPILPLWVFRRRVLLASSLVSVATGAIVLGLSSYIPTYAQEVLGATALIAGFTLALLTIGWPIAASLAGRLYLPLGFRATCLIGAGFVLGGTALTLTLGGASEIWFVALCCLVIGLGMGLLVAPSLIAAQTSVDWGERGVVTGANLFARSIGSAVGVAVFGAIINASTDSGAGTPTPTELVSGMHVVFITITAIAAAAALAAAFMPGRSREHTLATTGA</sequence>
<dbReference type="PANTHER" id="PTHR23501">
    <property type="entry name" value="MAJOR FACILITATOR SUPERFAMILY"/>
    <property type="match status" value="1"/>
</dbReference>
<evidence type="ECO:0000313" key="10">
    <source>
        <dbReference type="EMBL" id="PVZ94841.1"/>
    </source>
</evidence>
<comment type="caution">
    <text evidence="10">The sequence shown here is derived from an EMBL/GenBank/DDBJ whole genome shotgun (WGS) entry which is preliminary data.</text>
</comment>
<dbReference type="FunFam" id="1.20.1720.10:FF:000004">
    <property type="entry name" value="EmrB/QacA family drug resistance transporter"/>
    <property type="match status" value="1"/>
</dbReference>
<comment type="subcellular location">
    <subcellularLocation>
        <location evidence="1">Cell inner membrane</location>
        <topology evidence="1">Multi-pass membrane protein</topology>
    </subcellularLocation>
</comment>
<evidence type="ECO:0000256" key="4">
    <source>
        <dbReference type="ARBA" id="ARBA00022475"/>
    </source>
</evidence>
<dbReference type="InterPro" id="IPR011701">
    <property type="entry name" value="MFS"/>
</dbReference>
<dbReference type="Proteomes" id="UP000244893">
    <property type="component" value="Unassembled WGS sequence"/>
</dbReference>
<dbReference type="EMBL" id="QEOP01000002">
    <property type="protein sequence ID" value="PVZ94841.1"/>
    <property type="molecule type" value="Genomic_DNA"/>
</dbReference>
<feature type="transmembrane region" description="Helical" evidence="8">
    <location>
        <begin position="61"/>
        <end position="80"/>
    </location>
</feature>
<keyword evidence="7 8" id="KW-0472">Membrane</keyword>
<dbReference type="CDD" id="cd17502">
    <property type="entry name" value="MFS_Azr1_MDR_like"/>
    <property type="match status" value="1"/>
</dbReference>
<evidence type="ECO:0000313" key="11">
    <source>
        <dbReference type="Proteomes" id="UP000244893"/>
    </source>
</evidence>
<dbReference type="OrthoDB" id="7375466at2"/>
<evidence type="ECO:0000256" key="3">
    <source>
        <dbReference type="ARBA" id="ARBA00022448"/>
    </source>
</evidence>
<keyword evidence="6 8" id="KW-1133">Transmembrane helix</keyword>
<feature type="transmembrane region" description="Helical" evidence="8">
    <location>
        <begin position="206"/>
        <end position="229"/>
    </location>
</feature>
<dbReference type="Pfam" id="PF07690">
    <property type="entry name" value="MFS_1"/>
    <property type="match status" value="1"/>
</dbReference>
<dbReference type="GO" id="GO:0005886">
    <property type="term" value="C:plasma membrane"/>
    <property type="evidence" value="ECO:0007669"/>
    <property type="project" value="UniProtKB-SubCell"/>
</dbReference>
<dbReference type="SUPFAM" id="SSF103473">
    <property type="entry name" value="MFS general substrate transporter"/>
    <property type="match status" value="1"/>
</dbReference>
<feature type="transmembrane region" description="Helical" evidence="8">
    <location>
        <begin position="249"/>
        <end position="271"/>
    </location>
</feature>
<dbReference type="AlphaFoldDB" id="A0A2V1HR77"/>
<dbReference type="Gene3D" id="1.20.1250.20">
    <property type="entry name" value="MFS general substrate transporter like domains"/>
    <property type="match status" value="1"/>
</dbReference>
<comment type="similarity">
    <text evidence="2">Belongs to the major facilitator superfamily. TCR/Tet family.</text>
</comment>
<evidence type="ECO:0000256" key="5">
    <source>
        <dbReference type="ARBA" id="ARBA00022692"/>
    </source>
</evidence>
<dbReference type="RefSeq" id="WP_116757352.1">
    <property type="nucleotide sequence ID" value="NZ_JBHUEX010000001.1"/>
</dbReference>
<dbReference type="InterPro" id="IPR036259">
    <property type="entry name" value="MFS_trans_sf"/>
</dbReference>
<dbReference type="Gene3D" id="1.20.1720.10">
    <property type="entry name" value="Multidrug resistance protein D"/>
    <property type="match status" value="1"/>
</dbReference>
<evidence type="ECO:0000259" key="9">
    <source>
        <dbReference type="PROSITE" id="PS50850"/>
    </source>
</evidence>